<gene>
    <name evidence="1" type="ORF">CTA1_13</name>
</gene>
<accession>A0A4V6DH81</accession>
<organism evidence="1 2">
    <name type="scientific">Colletotrichum tanaceti</name>
    <dbReference type="NCBI Taxonomy" id="1306861"/>
    <lineage>
        <taxon>Eukaryota</taxon>
        <taxon>Fungi</taxon>
        <taxon>Dikarya</taxon>
        <taxon>Ascomycota</taxon>
        <taxon>Pezizomycotina</taxon>
        <taxon>Sordariomycetes</taxon>
        <taxon>Hypocreomycetidae</taxon>
        <taxon>Glomerellales</taxon>
        <taxon>Glomerellaceae</taxon>
        <taxon>Colletotrichum</taxon>
        <taxon>Colletotrichum destructivum species complex</taxon>
    </lineage>
</organism>
<dbReference type="EMBL" id="PJEX01000119">
    <property type="protein sequence ID" value="TKW54866.1"/>
    <property type="molecule type" value="Genomic_DNA"/>
</dbReference>
<protein>
    <submittedName>
        <fullName evidence="1">Uncharacterized protein</fullName>
    </submittedName>
</protein>
<comment type="caution">
    <text evidence="1">The sequence shown here is derived from an EMBL/GenBank/DDBJ whole genome shotgun (WGS) entry which is preliminary data.</text>
</comment>
<sequence length="84" mass="9511">MIEYADKCGLGNNSEQFRHNPSYVPHIITIVGVEAICLGFRLASKVYRLTSWGPDDFFIVGAYVRSNPRERWTALEANSPTYSL</sequence>
<evidence type="ECO:0000313" key="2">
    <source>
        <dbReference type="Proteomes" id="UP000310108"/>
    </source>
</evidence>
<name>A0A4V6DH81_9PEZI</name>
<evidence type="ECO:0000313" key="1">
    <source>
        <dbReference type="EMBL" id="TKW54866.1"/>
    </source>
</evidence>
<proteinExistence type="predicted"/>
<dbReference type="Proteomes" id="UP000310108">
    <property type="component" value="Unassembled WGS sequence"/>
</dbReference>
<reference evidence="1 2" key="1">
    <citation type="journal article" date="2019" name="PLoS ONE">
        <title>Comparative genome analysis indicates high evolutionary potential of pathogenicity genes in Colletotrichum tanaceti.</title>
        <authorList>
            <person name="Lelwala R.V."/>
            <person name="Korhonen P.K."/>
            <person name="Young N.D."/>
            <person name="Scott J.B."/>
            <person name="Ades P.A."/>
            <person name="Gasser R.B."/>
            <person name="Taylor P.W.J."/>
        </authorList>
    </citation>
    <scope>NUCLEOTIDE SEQUENCE [LARGE SCALE GENOMIC DNA]</scope>
    <source>
        <strain evidence="1">BRIP57314</strain>
    </source>
</reference>
<keyword evidence="2" id="KW-1185">Reference proteome</keyword>
<dbReference type="AlphaFoldDB" id="A0A4V6DH81"/>